<reference evidence="1" key="1">
    <citation type="journal article" date="2023" name="Mol. Ecol. Resour.">
        <title>Chromosome-level genome assembly of a triploid poplar Populus alba 'Berolinensis'.</title>
        <authorList>
            <person name="Chen S."/>
            <person name="Yu Y."/>
            <person name="Wang X."/>
            <person name="Wang S."/>
            <person name="Zhang T."/>
            <person name="Zhou Y."/>
            <person name="He R."/>
            <person name="Meng N."/>
            <person name="Wang Y."/>
            <person name="Liu W."/>
            <person name="Liu Z."/>
            <person name="Liu J."/>
            <person name="Guo Q."/>
            <person name="Huang H."/>
            <person name="Sederoff R.R."/>
            <person name="Wang G."/>
            <person name="Qu G."/>
            <person name="Chen S."/>
        </authorList>
    </citation>
    <scope>NUCLEOTIDE SEQUENCE</scope>
    <source>
        <strain evidence="1">SC-2020</strain>
    </source>
</reference>
<sequence>MERTEDHDHCRDRAQLRLTSQFGIMPRGVHQSQFPDLKLGCCQNPELQLGCLPMNPHMAPIDQKIVQMGFHNL</sequence>
<proteinExistence type="predicted"/>
<name>A0AAD6RGJ5_9ROSI</name>
<dbReference type="Proteomes" id="UP001164929">
    <property type="component" value="Chromosome 2"/>
</dbReference>
<comment type="caution">
    <text evidence="1">The sequence shown here is derived from an EMBL/GenBank/DDBJ whole genome shotgun (WGS) entry which is preliminary data.</text>
</comment>
<dbReference type="EMBL" id="JAQIZT010000002">
    <property type="protein sequence ID" value="KAJ7008327.1"/>
    <property type="molecule type" value="Genomic_DNA"/>
</dbReference>
<protein>
    <submittedName>
        <fullName evidence="1">Uncharacterized protein</fullName>
    </submittedName>
</protein>
<evidence type="ECO:0000313" key="1">
    <source>
        <dbReference type="EMBL" id="KAJ7008327.1"/>
    </source>
</evidence>
<evidence type="ECO:0000313" key="2">
    <source>
        <dbReference type="Proteomes" id="UP001164929"/>
    </source>
</evidence>
<gene>
    <name evidence="1" type="ORF">NC653_007115</name>
</gene>
<accession>A0AAD6RGJ5</accession>
<organism evidence="1 2">
    <name type="scientific">Populus alba x Populus x berolinensis</name>
    <dbReference type="NCBI Taxonomy" id="444605"/>
    <lineage>
        <taxon>Eukaryota</taxon>
        <taxon>Viridiplantae</taxon>
        <taxon>Streptophyta</taxon>
        <taxon>Embryophyta</taxon>
        <taxon>Tracheophyta</taxon>
        <taxon>Spermatophyta</taxon>
        <taxon>Magnoliopsida</taxon>
        <taxon>eudicotyledons</taxon>
        <taxon>Gunneridae</taxon>
        <taxon>Pentapetalae</taxon>
        <taxon>rosids</taxon>
        <taxon>fabids</taxon>
        <taxon>Malpighiales</taxon>
        <taxon>Salicaceae</taxon>
        <taxon>Saliceae</taxon>
        <taxon>Populus</taxon>
    </lineage>
</organism>
<keyword evidence="2" id="KW-1185">Reference proteome</keyword>
<dbReference type="AlphaFoldDB" id="A0AAD6RGJ5"/>